<comment type="similarity">
    <text evidence="1">Belongs to the leucine-binding protein family.</text>
</comment>
<protein>
    <submittedName>
        <fullName evidence="5">Branched-chain amino acid transport system substrate-binding protein</fullName>
    </submittedName>
</protein>
<evidence type="ECO:0000256" key="1">
    <source>
        <dbReference type="ARBA" id="ARBA00010062"/>
    </source>
</evidence>
<evidence type="ECO:0000313" key="6">
    <source>
        <dbReference type="Proteomes" id="UP000577707"/>
    </source>
</evidence>
<dbReference type="PANTHER" id="PTHR30483:SF6">
    <property type="entry name" value="PERIPLASMIC BINDING PROTEIN OF ABC TRANSPORTER FOR NATURAL AMINO ACIDS"/>
    <property type="match status" value="1"/>
</dbReference>
<dbReference type="InterPro" id="IPR051010">
    <property type="entry name" value="BCAA_transport"/>
</dbReference>
<evidence type="ECO:0000313" key="5">
    <source>
        <dbReference type="EMBL" id="MBB3090101.1"/>
    </source>
</evidence>
<organism evidence="5 6">
    <name type="scientific">Nocardioides albus</name>
    <dbReference type="NCBI Taxonomy" id="1841"/>
    <lineage>
        <taxon>Bacteria</taxon>
        <taxon>Bacillati</taxon>
        <taxon>Actinomycetota</taxon>
        <taxon>Actinomycetes</taxon>
        <taxon>Propionibacteriales</taxon>
        <taxon>Nocardioidaceae</taxon>
        <taxon>Nocardioides</taxon>
    </lineage>
</organism>
<dbReference type="AlphaFoldDB" id="A0A7W5F9J1"/>
<dbReference type="InterPro" id="IPR028081">
    <property type="entry name" value="Leu-bd"/>
</dbReference>
<name>A0A7W5F9J1_9ACTN</name>
<dbReference type="Proteomes" id="UP000577707">
    <property type="component" value="Unassembled WGS sequence"/>
</dbReference>
<feature type="signal peptide" evidence="3">
    <location>
        <begin position="1"/>
        <end position="22"/>
    </location>
</feature>
<reference evidence="5 6" key="1">
    <citation type="submission" date="2020-08" db="EMBL/GenBank/DDBJ databases">
        <title>Genomic Encyclopedia of Type Strains, Phase III (KMG-III): the genomes of soil and plant-associated and newly described type strains.</title>
        <authorList>
            <person name="Whitman W."/>
        </authorList>
    </citation>
    <scope>NUCLEOTIDE SEQUENCE [LARGE SCALE GENOMIC DNA]</scope>
    <source>
        <strain evidence="5 6">CECT 3302</strain>
    </source>
</reference>
<evidence type="ECO:0000256" key="2">
    <source>
        <dbReference type="ARBA" id="ARBA00022729"/>
    </source>
</evidence>
<gene>
    <name evidence="5" type="ORF">FHS12_003053</name>
</gene>
<dbReference type="PANTHER" id="PTHR30483">
    <property type="entry name" value="LEUCINE-SPECIFIC-BINDING PROTEIN"/>
    <property type="match status" value="1"/>
</dbReference>
<proteinExistence type="inferred from homology"/>
<keyword evidence="6" id="KW-1185">Reference proteome</keyword>
<accession>A0A7W5F9J1</accession>
<comment type="caution">
    <text evidence="5">The sequence shown here is derived from an EMBL/GenBank/DDBJ whole genome shotgun (WGS) entry which is preliminary data.</text>
</comment>
<dbReference type="Pfam" id="PF13458">
    <property type="entry name" value="Peripla_BP_6"/>
    <property type="match status" value="1"/>
</dbReference>
<dbReference type="EMBL" id="JACHXG010000006">
    <property type="protein sequence ID" value="MBB3090101.1"/>
    <property type="molecule type" value="Genomic_DNA"/>
</dbReference>
<feature type="domain" description="Leucine-binding protein" evidence="4">
    <location>
        <begin position="41"/>
        <end position="368"/>
    </location>
</feature>
<keyword evidence="2 3" id="KW-0732">Signal</keyword>
<evidence type="ECO:0000259" key="4">
    <source>
        <dbReference type="Pfam" id="PF13458"/>
    </source>
</evidence>
<dbReference type="RefSeq" id="WP_221208922.1">
    <property type="nucleotide sequence ID" value="NZ_BMQT01000006.1"/>
</dbReference>
<dbReference type="SUPFAM" id="SSF53822">
    <property type="entry name" value="Periplasmic binding protein-like I"/>
    <property type="match status" value="1"/>
</dbReference>
<evidence type="ECO:0000256" key="3">
    <source>
        <dbReference type="SAM" id="SignalP"/>
    </source>
</evidence>
<dbReference type="InterPro" id="IPR028082">
    <property type="entry name" value="Peripla_BP_I"/>
</dbReference>
<dbReference type="Gene3D" id="3.40.50.2300">
    <property type="match status" value="2"/>
</dbReference>
<sequence>MTAATGVFALAAAMVGCGSADGAGGDDDAYHVVVLGGLSSEGILADNASTSVNAAQAGVDFANDNGGVVGRKVTIDVIDDTGDPTVAVSKLREAIAENKPDLVLNSGPSTVAEATLPILNQNQILSFNIGPTVNSSDPKKFPLNFDIAAGADQQIAAYQDHFEEKGYGKIAILHGNSAYGETFGSTAEDLLTKSGVEVTVREEYDVAALDMTSQLQKLEASEPDAVIVDAYGAPLGYILKGVGKLGWDVPLIGNTSVSSTSLTGAAAPEGIVGTPEAKSLVMQVPSAAKRDPAAKAVNEAVERMLKHGEIKSSMVLAMNYDALPLVMAAAESADSIEAADLAKALENPKVLERASTALYDDYGFSSDVHKPQDVSREYQFIAPSVLKDGQFQ</sequence>
<feature type="chain" id="PRO_5039394239" evidence="3">
    <location>
        <begin position="23"/>
        <end position="392"/>
    </location>
</feature>